<proteinExistence type="predicted"/>
<evidence type="ECO:0000256" key="1">
    <source>
        <dbReference type="SAM" id="MobiDB-lite"/>
    </source>
</evidence>
<name>A0A9D4LFS6_DREPO</name>
<dbReference type="AlphaFoldDB" id="A0A9D4LFS6"/>
<feature type="compositionally biased region" description="Polar residues" evidence="1">
    <location>
        <begin position="132"/>
        <end position="143"/>
    </location>
</feature>
<reference evidence="2" key="2">
    <citation type="submission" date="2020-11" db="EMBL/GenBank/DDBJ databases">
        <authorList>
            <person name="McCartney M.A."/>
            <person name="Auch B."/>
            <person name="Kono T."/>
            <person name="Mallez S."/>
            <person name="Becker A."/>
            <person name="Gohl D.M."/>
            <person name="Silverstein K.A.T."/>
            <person name="Koren S."/>
            <person name="Bechman K.B."/>
            <person name="Herman A."/>
            <person name="Abrahante J.E."/>
            <person name="Garbe J."/>
        </authorList>
    </citation>
    <scope>NUCLEOTIDE SEQUENCE</scope>
    <source>
        <strain evidence="2">Duluth1</strain>
        <tissue evidence="2">Whole animal</tissue>
    </source>
</reference>
<dbReference type="EMBL" id="JAIWYP010000003">
    <property type="protein sequence ID" value="KAH3856151.1"/>
    <property type="molecule type" value="Genomic_DNA"/>
</dbReference>
<evidence type="ECO:0000313" key="2">
    <source>
        <dbReference type="EMBL" id="KAH3856151.1"/>
    </source>
</evidence>
<evidence type="ECO:0000313" key="3">
    <source>
        <dbReference type="Proteomes" id="UP000828390"/>
    </source>
</evidence>
<accession>A0A9D4LFS6</accession>
<keyword evidence="3" id="KW-1185">Reference proteome</keyword>
<sequence>MSTRFYITRGRYASARHAKGVTHGSLDFARPCNLRIGLRSISISGGDAYKQGPLIDRGRQKSSTRVTITTRVTAHAQNAFRHILSLIFICDPALMASGWWPVLKGDKNFIASGHGPDGAGTIAAPQKGSKPGPNTEQPFTNCRVSPIGLVPKKTTGK</sequence>
<organism evidence="2 3">
    <name type="scientific">Dreissena polymorpha</name>
    <name type="common">Zebra mussel</name>
    <name type="synonym">Mytilus polymorpha</name>
    <dbReference type="NCBI Taxonomy" id="45954"/>
    <lineage>
        <taxon>Eukaryota</taxon>
        <taxon>Metazoa</taxon>
        <taxon>Spiralia</taxon>
        <taxon>Lophotrochozoa</taxon>
        <taxon>Mollusca</taxon>
        <taxon>Bivalvia</taxon>
        <taxon>Autobranchia</taxon>
        <taxon>Heteroconchia</taxon>
        <taxon>Euheterodonta</taxon>
        <taxon>Imparidentia</taxon>
        <taxon>Neoheterodontei</taxon>
        <taxon>Myida</taxon>
        <taxon>Dreissenoidea</taxon>
        <taxon>Dreissenidae</taxon>
        <taxon>Dreissena</taxon>
    </lineage>
</organism>
<gene>
    <name evidence="2" type="ORF">DPMN_098731</name>
</gene>
<dbReference type="Proteomes" id="UP000828390">
    <property type="component" value="Unassembled WGS sequence"/>
</dbReference>
<feature type="region of interest" description="Disordered" evidence="1">
    <location>
        <begin position="116"/>
        <end position="157"/>
    </location>
</feature>
<reference evidence="2" key="1">
    <citation type="journal article" date="2019" name="bioRxiv">
        <title>The Genome of the Zebra Mussel, Dreissena polymorpha: A Resource for Invasive Species Research.</title>
        <authorList>
            <person name="McCartney M.A."/>
            <person name="Auch B."/>
            <person name="Kono T."/>
            <person name="Mallez S."/>
            <person name="Zhang Y."/>
            <person name="Obille A."/>
            <person name="Becker A."/>
            <person name="Abrahante J.E."/>
            <person name="Garbe J."/>
            <person name="Badalamenti J.P."/>
            <person name="Herman A."/>
            <person name="Mangelson H."/>
            <person name="Liachko I."/>
            <person name="Sullivan S."/>
            <person name="Sone E.D."/>
            <person name="Koren S."/>
            <person name="Silverstein K.A.T."/>
            <person name="Beckman K.B."/>
            <person name="Gohl D.M."/>
        </authorList>
    </citation>
    <scope>NUCLEOTIDE SEQUENCE</scope>
    <source>
        <strain evidence="2">Duluth1</strain>
        <tissue evidence="2">Whole animal</tissue>
    </source>
</reference>
<protein>
    <submittedName>
        <fullName evidence="2">Uncharacterized protein</fullName>
    </submittedName>
</protein>
<comment type="caution">
    <text evidence="2">The sequence shown here is derived from an EMBL/GenBank/DDBJ whole genome shotgun (WGS) entry which is preliminary data.</text>
</comment>